<dbReference type="Proteomes" id="UP001144050">
    <property type="component" value="Unassembled WGS sequence"/>
</dbReference>
<evidence type="ECO:0000313" key="1">
    <source>
        <dbReference type="EMBL" id="MDB0573812.1"/>
    </source>
</evidence>
<dbReference type="RefSeq" id="WP_271657342.1">
    <property type="nucleotide sequence ID" value="NZ_JAIVFG010000070.1"/>
</dbReference>
<proteinExistence type="predicted"/>
<name>A0AAW5ZWG3_RALSL</name>
<sequence>MAYQIRQISTSNPGRYEGVSIDCQAWSDLRAVLLDTDRNSIYFGRGSNVLNQSGDVLFHTRDFDSALLDRRVRAEADTWGRISANAVTLREVLACRNNS</sequence>
<evidence type="ECO:0000313" key="2">
    <source>
        <dbReference type="Proteomes" id="UP001144050"/>
    </source>
</evidence>
<protein>
    <submittedName>
        <fullName evidence="1">Uncharacterized protein</fullName>
    </submittedName>
</protein>
<organism evidence="1 2">
    <name type="scientific">Ralstonia solanacearum</name>
    <name type="common">Pseudomonas solanacearum</name>
    <dbReference type="NCBI Taxonomy" id="305"/>
    <lineage>
        <taxon>Bacteria</taxon>
        <taxon>Pseudomonadati</taxon>
        <taxon>Pseudomonadota</taxon>
        <taxon>Betaproteobacteria</taxon>
        <taxon>Burkholderiales</taxon>
        <taxon>Burkholderiaceae</taxon>
        <taxon>Ralstonia</taxon>
        <taxon>Ralstonia solanacearum species complex</taxon>
    </lineage>
</organism>
<accession>A0AAW5ZWG3</accession>
<dbReference type="EMBL" id="JAIVFG010000070">
    <property type="protein sequence ID" value="MDB0573812.1"/>
    <property type="molecule type" value="Genomic_DNA"/>
</dbReference>
<gene>
    <name evidence="1" type="ORF">LBW59_23990</name>
</gene>
<dbReference type="AlphaFoldDB" id="A0AAW5ZWG3"/>
<reference evidence="1" key="1">
    <citation type="submission" date="2021-09" db="EMBL/GenBank/DDBJ databases">
        <title>Genomic analysis of Ralstonia spp.</title>
        <authorList>
            <person name="Aburjaile F."/>
            <person name="Ariute J.C."/>
            <person name="Pais A.K.L."/>
            <person name="Albuquerque G.M.R."/>
            <person name="Silva A.M.F."/>
            <person name="Brenig B."/>
            <person name="Azevedo V."/>
            <person name="Matiuzzi M."/>
            <person name="Ramos R."/>
            <person name="Goes-Neto A."/>
            <person name="Soares S."/>
            <person name="Iseppon A.M.B."/>
            <person name="Souza E."/>
            <person name="Gama M."/>
        </authorList>
    </citation>
    <scope>NUCLEOTIDE SEQUENCE</scope>
    <source>
        <strain evidence="1">CCRMRs91</strain>
    </source>
</reference>
<comment type="caution">
    <text evidence="1">The sequence shown here is derived from an EMBL/GenBank/DDBJ whole genome shotgun (WGS) entry which is preliminary data.</text>
</comment>